<accession>A0AA87ZXT3</accession>
<evidence type="ECO:0000313" key="1">
    <source>
        <dbReference type="EMBL" id="GMN35443.1"/>
    </source>
</evidence>
<reference evidence="1" key="1">
    <citation type="submission" date="2023-07" db="EMBL/GenBank/DDBJ databases">
        <title>draft genome sequence of fig (Ficus carica).</title>
        <authorList>
            <person name="Takahashi T."/>
            <person name="Nishimura K."/>
        </authorList>
    </citation>
    <scope>NUCLEOTIDE SEQUENCE</scope>
</reference>
<gene>
    <name evidence="1" type="ORF">TIFTF001_005285</name>
</gene>
<keyword evidence="2" id="KW-1185">Reference proteome</keyword>
<dbReference type="EMBL" id="BTGU01000005">
    <property type="protein sequence ID" value="GMN35443.1"/>
    <property type="molecule type" value="Genomic_DNA"/>
</dbReference>
<sequence>MIESAYVKGNGNHIITGGLVEEPWVRLTDADCEIILPQEVSCCQELIRRTQPPLCLLACDVSHA</sequence>
<dbReference type="Proteomes" id="UP001187192">
    <property type="component" value="Unassembled WGS sequence"/>
</dbReference>
<evidence type="ECO:0000313" key="2">
    <source>
        <dbReference type="Proteomes" id="UP001187192"/>
    </source>
</evidence>
<name>A0AA87ZXT3_FICCA</name>
<organism evidence="1 2">
    <name type="scientific">Ficus carica</name>
    <name type="common">Common fig</name>
    <dbReference type="NCBI Taxonomy" id="3494"/>
    <lineage>
        <taxon>Eukaryota</taxon>
        <taxon>Viridiplantae</taxon>
        <taxon>Streptophyta</taxon>
        <taxon>Embryophyta</taxon>
        <taxon>Tracheophyta</taxon>
        <taxon>Spermatophyta</taxon>
        <taxon>Magnoliopsida</taxon>
        <taxon>eudicotyledons</taxon>
        <taxon>Gunneridae</taxon>
        <taxon>Pentapetalae</taxon>
        <taxon>rosids</taxon>
        <taxon>fabids</taxon>
        <taxon>Rosales</taxon>
        <taxon>Moraceae</taxon>
        <taxon>Ficeae</taxon>
        <taxon>Ficus</taxon>
    </lineage>
</organism>
<dbReference type="AlphaFoldDB" id="A0AA87ZXT3"/>
<protein>
    <submittedName>
        <fullName evidence="1">Uncharacterized protein</fullName>
    </submittedName>
</protein>
<proteinExistence type="predicted"/>
<comment type="caution">
    <text evidence="1">The sequence shown here is derived from an EMBL/GenBank/DDBJ whole genome shotgun (WGS) entry which is preliminary data.</text>
</comment>